<comment type="caution">
    <text evidence="1">The sequence shown here is derived from an EMBL/GenBank/DDBJ whole genome shotgun (WGS) entry which is preliminary data.</text>
</comment>
<organism evidence="1 2">
    <name type="scientific">Periplaneta americana</name>
    <name type="common">American cockroach</name>
    <name type="synonym">Blatta americana</name>
    <dbReference type="NCBI Taxonomy" id="6978"/>
    <lineage>
        <taxon>Eukaryota</taxon>
        <taxon>Metazoa</taxon>
        <taxon>Ecdysozoa</taxon>
        <taxon>Arthropoda</taxon>
        <taxon>Hexapoda</taxon>
        <taxon>Insecta</taxon>
        <taxon>Pterygota</taxon>
        <taxon>Neoptera</taxon>
        <taxon>Polyneoptera</taxon>
        <taxon>Dictyoptera</taxon>
        <taxon>Blattodea</taxon>
        <taxon>Blattoidea</taxon>
        <taxon>Blattidae</taxon>
        <taxon>Blattinae</taxon>
        <taxon>Periplaneta</taxon>
    </lineage>
</organism>
<gene>
    <name evidence="1" type="ORF">ANN_19633</name>
</gene>
<dbReference type="Proteomes" id="UP001148838">
    <property type="component" value="Unassembled WGS sequence"/>
</dbReference>
<proteinExistence type="predicted"/>
<evidence type="ECO:0000313" key="2">
    <source>
        <dbReference type="Proteomes" id="UP001148838"/>
    </source>
</evidence>
<name>A0ABQ8SBB6_PERAM</name>
<reference evidence="1 2" key="1">
    <citation type="journal article" date="2022" name="Allergy">
        <title>Genome assembly and annotation of Periplaneta americana reveal a comprehensive cockroach allergen profile.</title>
        <authorList>
            <person name="Wang L."/>
            <person name="Xiong Q."/>
            <person name="Saelim N."/>
            <person name="Wang L."/>
            <person name="Nong W."/>
            <person name="Wan A.T."/>
            <person name="Shi M."/>
            <person name="Liu X."/>
            <person name="Cao Q."/>
            <person name="Hui J.H.L."/>
            <person name="Sookrung N."/>
            <person name="Leung T.F."/>
            <person name="Tungtrongchitr A."/>
            <person name="Tsui S.K.W."/>
        </authorList>
    </citation>
    <scope>NUCLEOTIDE SEQUENCE [LARGE SCALE GENOMIC DNA]</scope>
    <source>
        <strain evidence="1">PWHHKU_190912</strain>
    </source>
</reference>
<sequence length="102" mass="11478">MAGLCWGGNEPPDSLKAMRVTSYELQLTSMLYVSGRQHWLKCAKGKRCRPVCTAVQQEKVQSILASSYECTMVHCVLRGCESEFGNMDDIDIRSEGEKIEEE</sequence>
<protein>
    <submittedName>
        <fullName evidence="1">Uncharacterized protein</fullName>
    </submittedName>
</protein>
<accession>A0ABQ8SBB6</accession>
<dbReference type="EMBL" id="JAJSOF020000031">
    <property type="protein sequence ID" value="KAJ4431040.1"/>
    <property type="molecule type" value="Genomic_DNA"/>
</dbReference>
<keyword evidence="2" id="KW-1185">Reference proteome</keyword>
<evidence type="ECO:0000313" key="1">
    <source>
        <dbReference type="EMBL" id="KAJ4431040.1"/>
    </source>
</evidence>